<proteinExistence type="predicted"/>
<dbReference type="GO" id="GO:0016740">
    <property type="term" value="F:transferase activity"/>
    <property type="evidence" value="ECO:0007669"/>
    <property type="project" value="UniProtKB-KW"/>
</dbReference>
<accession>A0A2N7W2Q9</accession>
<dbReference type="Pfam" id="PF13671">
    <property type="entry name" value="AAA_33"/>
    <property type="match status" value="1"/>
</dbReference>
<gene>
    <name evidence="2" type="ORF">C0Z18_00165</name>
</gene>
<dbReference type="InterPro" id="IPR052732">
    <property type="entry name" value="Cell-binding_unc_protein"/>
</dbReference>
<evidence type="ECO:0000313" key="2">
    <source>
        <dbReference type="EMBL" id="PMS23643.1"/>
    </source>
</evidence>
<dbReference type="EMBL" id="PNYA01000001">
    <property type="protein sequence ID" value="PMS23643.1"/>
    <property type="molecule type" value="Genomic_DNA"/>
</dbReference>
<dbReference type="AlphaFoldDB" id="A0A2N7W2Q9"/>
<dbReference type="InterPro" id="IPR027417">
    <property type="entry name" value="P-loop_NTPase"/>
</dbReference>
<dbReference type="SUPFAM" id="SSF52540">
    <property type="entry name" value="P-loop containing nucleoside triphosphate hydrolases"/>
    <property type="match status" value="1"/>
</dbReference>
<dbReference type="PANTHER" id="PTHR43883">
    <property type="entry name" value="SLR0207 PROTEIN"/>
    <property type="match status" value="1"/>
</dbReference>
<evidence type="ECO:0000313" key="3">
    <source>
        <dbReference type="Proteomes" id="UP000235616"/>
    </source>
</evidence>
<sequence length="552" mass="60965">MRPMQARRPRLTAAQLSSLERALLRPRAYAHRTGHIRRIETHISILYLAGPFVYKRCKHIDLGFVDFTRPEARYRACIDSLRLNRRLARPLYLDLVEVVGKGNQYRFAGTRGPHRGGSAVDYALKMRRFRQSDLLSVRAARGALRREEIEWSAQRIAAFHRRAAACPLACGLGSAALVRRQIDDVLTGLEREAPGALPATLAQVQRRLADELAEHFEQRRAAGFVRECHGDLHLENIVRRGNDIVLFDCIEFAPELRWIDVTADLAFLVMDLLAHGRGDLATRLVDRWLLATGDYAGMRALKCYVMYRALVRAFVSILKAPAQDGAARRIPPAAVRYLALAQRLSAAPSASLVLCHGFSGSGKSVVANELAPYMGAIVVSSDVERKRASEPLGASCREPMPATAYSSVALDANYHRLAELADALLGAGLPVVVDASFLKRAHRASFLELAKRHGAHVTIVDVHAPRSLLVERLRERAKSRDEPSDADEAVLHRQMKEAEPLDAREVSITVAIDAATPREAMRDATFWQPVLARTGAPGWLAGADIRAPGRAG</sequence>
<dbReference type="InterPro" id="IPR002575">
    <property type="entry name" value="Aminoglycoside_PTrfase"/>
</dbReference>
<dbReference type="PANTHER" id="PTHR43883:SF1">
    <property type="entry name" value="GLUCONOKINASE"/>
    <property type="match status" value="1"/>
</dbReference>
<keyword evidence="2" id="KW-0808">Transferase</keyword>
<dbReference type="Gene3D" id="3.90.1200.10">
    <property type="match status" value="1"/>
</dbReference>
<comment type="caution">
    <text evidence="2">The sequence shown here is derived from an EMBL/GenBank/DDBJ whole genome shotgun (WGS) entry which is preliminary data.</text>
</comment>
<dbReference type="InterPro" id="IPR011009">
    <property type="entry name" value="Kinase-like_dom_sf"/>
</dbReference>
<organism evidence="2 3">
    <name type="scientific">Trinickia dabaoshanensis</name>
    <dbReference type="NCBI Taxonomy" id="564714"/>
    <lineage>
        <taxon>Bacteria</taxon>
        <taxon>Pseudomonadati</taxon>
        <taxon>Pseudomonadota</taxon>
        <taxon>Betaproteobacteria</taxon>
        <taxon>Burkholderiales</taxon>
        <taxon>Burkholderiaceae</taxon>
        <taxon>Trinickia</taxon>
    </lineage>
</organism>
<reference evidence="2 3" key="1">
    <citation type="submission" date="2018-01" db="EMBL/GenBank/DDBJ databases">
        <title>Whole genome analyses suggest that Burkholderia sensu lato contains two further novel genera in the rhizoxinica-symbiotica group Mycetohabitans gen. nov., and Trinickia gen. nov.: implications for the evolution of diazotrophy and nodulation in the Burkholderiaceae.</title>
        <authorList>
            <person name="Estrada-de los Santos P."/>
            <person name="Palmer M."/>
            <person name="Chavez-Ramirez B."/>
            <person name="Beukes C."/>
            <person name="Steenkamp E.T."/>
            <person name="Hirsch A.M."/>
            <person name="Manyaka P."/>
            <person name="Maluk M."/>
            <person name="Lafos M."/>
            <person name="Crook M."/>
            <person name="Gross E."/>
            <person name="Simon M.F."/>
            <person name="Bueno dos Reis Junior F."/>
            <person name="Poole P.S."/>
            <person name="Venter S.N."/>
            <person name="James E.K."/>
        </authorList>
    </citation>
    <scope>NUCLEOTIDE SEQUENCE [LARGE SCALE GENOMIC DNA]</scope>
    <source>
        <strain evidence="2 3">GIMN1.004</strain>
    </source>
</reference>
<dbReference type="Proteomes" id="UP000235616">
    <property type="component" value="Unassembled WGS sequence"/>
</dbReference>
<protein>
    <submittedName>
        <fullName evidence="2">Aminoglycoside phosphotransferase</fullName>
    </submittedName>
</protein>
<dbReference type="Gene3D" id="3.40.50.300">
    <property type="entry name" value="P-loop containing nucleotide triphosphate hydrolases"/>
    <property type="match status" value="1"/>
</dbReference>
<keyword evidence="3" id="KW-1185">Reference proteome</keyword>
<feature type="domain" description="Aminoglycoside phosphotransferase" evidence="1">
    <location>
        <begin position="138"/>
        <end position="301"/>
    </location>
</feature>
<evidence type="ECO:0000259" key="1">
    <source>
        <dbReference type="Pfam" id="PF01636"/>
    </source>
</evidence>
<dbReference type="SUPFAM" id="SSF56112">
    <property type="entry name" value="Protein kinase-like (PK-like)"/>
    <property type="match status" value="1"/>
</dbReference>
<name>A0A2N7W2Q9_9BURK</name>
<dbReference type="Pfam" id="PF01636">
    <property type="entry name" value="APH"/>
    <property type="match status" value="1"/>
</dbReference>